<dbReference type="EMBL" id="FQTV01000001">
    <property type="protein sequence ID" value="SHE39164.1"/>
    <property type="molecule type" value="Genomic_DNA"/>
</dbReference>
<dbReference type="InterPro" id="IPR011250">
    <property type="entry name" value="OMP/PagP_B-barrel"/>
</dbReference>
<dbReference type="STRING" id="1297750.SAMN05444405_101276"/>
<evidence type="ECO:0000256" key="1">
    <source>
        <dbReference type="SAM" id="SignalP"/>
    </source>
</evidence>
<dbReference type="Proteomes" id="UP000184509">
    <property type="component" value="Unassembled WGS sequence"/>
</dbReference>
<feature type="domain" description="Phosphatidic acid phosphatase type 2/haloperoxidase" evidence="2">
    <location>
        <begin position="158"/>
        <end position="260"/>
    </location>
</feature>
<protein>
    <submittedName>
        <fullName evidence="3">PAP2 superfamily protein</fullName>
    </submittedName>
</protein>
<feature type="signal peptide" evidence="1">
    <location>
        <begin position="1"/>
        <end position="20"/>
    </location>
</feature>
<accession>A0A1M4T418</accession>
<dbReference type="SUPFAM" id="SSF48317">
    <property type="entry name" value="Acid phosphatase/Vanadium-dependent haloperoxidase"/>
    <property type="match status" value="1"/>
</dbReference>
<dbReference type="AlphaFoldDB" id="A0A1M4T418"/>
<evidence type="ECO:0000313" key="4">
    <source>
        <dbReference type="Proteomes" id="UP000184509"/>
    </source>
</evidence>
<proteinExistence type="predicted"/>
<dbReference type="Gene3D" id="1.20.144.10">
    <property type="entry name" value="Phosphatidic acid phosphatase type 2/haloperoxidase"/>
    <property type="match status" value="1"/>
</dbReference>
<organism evidence="3 4">
    <name type="scientific">Bacteroides luti</name>
    <dbReference type="NCBI Taxonomy" id="1297750"/>
    <lineage>
        <taxon>Bacteria</taxon>
        <taxon>Pseudomonadati</taxon>
        <taxon>Bacteroidota</taxon>
        <taxon>Bacteroidia</taxon>
        <taxon>Bacteroidales</taxon>
        <taxon>Bacteroidaceae</taxon>
        <taxon>Bacteroides</taxon>
    </lineage>
</organism>
<feature type="chain" id="PRO_5012567289" evidence="1">
    <location>
        <begin position="21"/>
        <end position="457"/>
    </location>
</feature>
<reference evidence="3 4" key="1">
    <citation type="submission" date="2016-11" db="EMBL/GenBank/DDBJ databases">
        <authorList>
            <person name="Jaros S."/>
            <person name="Januszkiewicz K."/>
            <person name="Wedrychowicz H."/>
        </authorList>
    </citation>
    <scope>NUCLEOTIDE SEQUENCE [LARGE SCALE GENOMIC DNA]</scope>
    <source>
        <strain evidence="3 4">DSM 26991</strain>
    </source>
</reference>
<keyword evidence="4" id="KW-1185">Reference proteome</keyword>
<name>A0A1M4T418_9BACE</name>
<gene>
    <name evidence="3" type="ORF">SAMN05444405_101276</name>
</gene>
<dbReference type="CDD" id="cd03394">
    <property type="entry name" value="PAP2_like_5"/>
    <property type="match status" value="1"/>
</dbReference>
<keyword evidence="1" id="KW-0732">Signal</keyword>
<evidence type="ECO:0000259" key="2">
    <source>
        <dbReference type="SMART" id="SM00014"/>
    </source>
</evidence>
<dbReference type="SUPFAM" id="SSF56925">
    <property type="entry name" value="OMPA-like"/>
    <property type="match status" value="1"/>
</dbReference>
<dbReference type="InterPro" id="IPR036938">
    <property type="entry name" value="PAP2/HPO_sf"/>
</dbReference>
<dbReference type="SMART" id="SM00014">
    <property type="entry name" value="acidPPc"/>
    <property type="match status" value="1"/>
</dbReference>
<evidence type="ECO:0000313" key="3">
    <source>
        <dbReference type="EMBL" id="SHE39164.1"/>
    </source>
</evidence>
<sequence>MLMKLFFICLLLFLSFGELAQANTPEKIGETTMQKGMLSLKDINTVRDYVQKSSVNYNQILNIQNDSIITSAPRESFKIKLDRVTSSRTFQLVYIGAPLIAGGLIVKYGDDHFRSLRNEYIPTFRQHYDDYLQFAPAVAMIGMKIGGVEGRSSWSRMLASDAFSAAIIAAAVNTLKTTTNVMRPDGSNNHSFPSGHTATAFMAATMMHKEYGLTRSPWYSIGAYSLATITGVTRQLNNKHWLSDIMVGAGIGILSTEFGYFLADVLFKDKGITHSYLEEEQFDRFHNPSFFGLYLGVNLLPGEFSMHNGSSLSLSAGSNAGLEGAWFMNPYLGFGGRFSVASMGVLVDDVAQNDNLDIFTGSVGPYFSYPISSRWSAGSKLLAGYSHFSKYTLSSSTAEIGKKGGLTFGTGISMNYLVKQNFGVRFFVDYNLLPSPVPGNCTIKHLLTTGGSVNVQF</sequence>
<dbReference type="InterPro" id="IPR000326">
    <property type="entry name" value="PAP2/HPO"/>
</dbReference>
<dbReference type="Pfam" id="PF01569">
    <property type="entry name" value="PAP2"/>
    <property type="match status" value="1"/>
</dbReference>